<keyword evidence="3" id="KW-0547">Nucleotide-binding</keyword>
<keyword evidence="3" id="KW-0347">Helicase</keyword>
<proteinExistence type="predicted"/>
<dbReference type="InterPro" id="IPR027417">
    <property type="entry name" value="P-loop_NTPase"/>
</dbReference>
<dbReference type="Proteomes" id="UP000759443">
    <property type="component" value="Unassembled WGS sequence"/>
</dbReference>
<keyword evidence="3" id="KW-0067">ATP-binding</keyword>
<gene>
    <name evidence="3" type="ORF">J2Z17_001509</name>
</gene>
<accession>A0ABS4DWK8</accession>
<evidence type="ECO:0000313" key="4">
    <source>
        <dbReference type="Proteomes" id="UP000759443"/>
    </source>
</evidence>
<name>A0ABS4DWK8_9HYPH</name>
<dbReference type="InterPro" id="IPR014774">
    <property type="entry name" value="KaiC-like_dom"/>
</dbReference>
<comment type="caution">
    <text evidence="3">The sequence shown here is derived from an EMBL/GenBank/DDBJ whole genome shotgun (WGS) entry which is preliminary data.</text>
</comment>
<dbReference type="InterPro" id="IPR007694">
    <property type="entry name" value="DNA_helicase_DnaB-like_C"/>
</dbReference>
<sequence length="239" mass="26135">MALSAPIFMLKRKAKLMSRRDKMKLGDALDRVARAEGYNAWSHLAGSIGTDGRTQDLAQLARFVAGETVLIGARPGQGKTLFGLRLLIAAAKTGRTGAFFTLDYTQRDFDARLSRLGTNRDQLGPDFAFHDSDGINADYIIAALAEAGAGSIGVIDYLQLLDQRRDNPPLQDQIAALKAFARSSGVILVFISQIDRMFDDSGRTLPDLSDIRLPNHLDLQLFDKFVFLNAGETGFRDAA</sequence>
<organism evidence="3 4">
    <name type="scientific">Rhizobium halophytocola</name>
    <dbReference type="NCBI Taxonomy" id="735519"/>
    <lineage>
        <taxon>Bacteria</taxon>
        <taxon>Pseudomonadati</taxon>
        <taxon>Pseudomonadota</taxon>
        <taxon>Alphaproteobacteria</taxon>
        <taxon>Hyphomicrobiales</taxon>
        <taxon>Rhizobiaceae</taxon>
        <taxon>Rhizobium/Agrobacterium group</taxon>
        <taxon>Rhizobium</taxon>
    </lineage>
</organism>
<dbReference type="Gene3D" id="3.40.50.300">
    <property type="entry name" value="P-loop containing nucleotide triphosphate hydrolases"/>
    <property type="match status" value="1"/>
</dbReference>
<feature type="domain" description="SF4 helicase" evidence="1">
    <location>
        <begin position="151"/>
        <end position="212"/>
    </location>
</feature>
<evidence type="ECO:0000313" key="3">
    <source>
        <dbReference type="EMBL" id="MBP1850088.1"/>
    </source>
</evidence>
<keyword evidence="4" id="KW-1185">Reference proteome</keyword>
<keyword evidence="3" id="KW-0378">Hydrolase</keyword>
<protein>
    <submittedName>
        <fullName evidence="3">Replicative DNA helicase</fullName>
    </submittedName>
</protein>
<dbReference type="Pfam" id="PF06745">
    <property type="entry name" value="ATPase"/>
    <property type="match status" value="1"/>
</dbReference>
<evidence type="ECO:0000259" key="1">
    <source>
        <dbReference type="Pfam" id="PF03796"/>
    </source>
</evidence>
<dbReference type="EMBL" id="JAGGJU010000003">
    <property type="protein sequence ID" value="MBP1850088.1"/>
    <property type="molecule type" value="Genomic_DNA"/>
</dbReference>
<dbReference type="GO" id="GO:0004386">
    <property type="term" value="F:helicase activity"/>
    <property type="evidence" value="ECO:0007669"/>
    <property type="project" value="UniProtKB-KW"/>
</dbReference>
<dbReference type="SUPFAM" id="SSF52540">
    <property type="entry name" value="P-loop containing nucleoside triphosphate hydrolases"/>
    <property type="match status" value="1"/>
</dbReference>
<evidence type="ECO:0000259" key="2">
    <source>
        <dbReference type="Pfam" id="PF06745"/>
    </source>
</evidence>
<feature type="domain" description="KaiC-like" evidence="2">
    <location>
        <begin position="62"/>
        <end position="131"/>
    </location>
</feature>
<reference evidence="3 4" key="1">
    <citation type="submission" date="2021-03" db="EMBL/GenBank/DDBJ databases">
        <title>Genomic Encyclopedia of Type Strains, Phase IV (KMG-IV): sequencing the most valuable type-strain genomes for metagenomic binning, comparative biology and taxonomic classification.</title>
        <authorList>
            <person name="Goeker M."/>
        </authorList>
    </citation>
    <scope>NUCLEOTIDE SEQUENCE [LARGE SCALE GENOMIC DNA]</scope>
    <source>
        <strain evidence="3 4">DSM 21600</strain>
    </source>
</reference>
<dbReference type="RefSeq" id="WP_209943681.1">
    <property type="nucleotide sequence ID" value="NZ_JAGGJU010000003.1"/>
</dbReference>
<dbReference type="NCBIfam" id="NF004629">
    <property type="entry name" value="PRK05973.1"/>
    <property type="match status" value="1"/>
</dbReference>
<dbReference type="Pfam" id="PF03796">
    <property type="entry name" value="DnaB_C"/>
    <property type="match status" value="1"/>
</dbReference>